<sequence length="1165" mass="130356">MKKKNFNTLVVLSMSATLALSALLPMASLAETKIPSNQKQILDLLVKDRNSIKKNSNSMNTFDDGEKKFSENQLVIRYSSPISENEHSKSGGRLIKRISSLGYDVIEVKNVADLEKVVQSYAKLPKVTSISKSALFKKLGTVDLKTSEMYHLNNLNVDKAQKLAGKNKIRVGVIDSGIDTKHPELVNKIIANKNAMNPIKKGIPDSHGTHVTGIIAAKKNNGIGGYGIAPNSQIVTIDVFNKSDFGTDYVIAEGILEAIRQNVDVINMSLGSYSPSPIVKDAVKKAIDKGIVIVAAAGNSGIENIEYPAAYDGVISVGATDKDNKLANFSTYSPSVDVTAPGDNIYSTVYSPDKGSTFVHMSGTSMAAPMVTGAVSLLLSKYPKLTPYQVNYILTHTAKDLGEKGFDAKYGYGMIDLVKLLSFDPKKIPAHSVVKDDQILEKAKPLTLSTETTVTGALKKLEQMDYYKLTVEKDQNVQISLQGETQYDLKYELQFYPEGANTPEYRLEVNDRKAGMAEGSYFKAPKKGTIVIALKDSFGQYNEDGKSKYSLSVSRKDQLHDDGNTMENPFILDSLPYKTSLTNYFTDELSTSSVSRQENPIPGDSDYYRFKVPGNIGEPEKVLKFHVSAVEGMDSSFRLHMVNKVVNEDGTTHESINVVDQFKSIGYGESETASMTASPGMEYILEVTNKPLLSEYDQLIGKEIDFTRSYTSQKPYQVDFEIKDITPDEDSFPQAGKRNENTRSQENGFFNKYKEIYDKFIKPDYQNNKLTSYFDLVKDKAIPIESDKTYKGSFQYSGDEDWFKFTPKDNSVFEMKFKDKEGHNVPISLVHKYSDRINDLDSIYSSLDTNSVDGTGLKAKNPFNIGLKKGETYYILLNDSSYRSSFDPYEFKISTKYKNTNDSFEHNDTFNTAKRINTKPIVGNLSSIGDIDTFYFKPDKTSIYSAIEQPVSIPIKYNNAHTELKRDLDSVFFIYEDTNGNEKLEEKEKDNVSIVDFSYDNQPEISSFRAKKGRGYFFKIQNYFNRETNLTPYTFTVNEVVTKDEDAGSIVKNNVPTKPLSLKFQAGKYSNEGYINMTNNKGDSDFYKLVQNSDGKRTIKLDVPFDLDGIVTVYNSKGKQVAFSDYYSNGDYEIFNVNLKKGNYYIKVEDSNGNASATPYKLIIN</sequence>
<dbReference type="PANTHER" id="PTHR43806">
    <property type="entry name" value="PEPTIDASE S8"/>
    <property type="match status" value="1"/>
</dbReference>
<feature type="active site" description="Charge relay system" evidence="10">
    <location>
        <position position="207"/>
    </location>
</feature>
<dbReference type="GO" id="GO:0005576">
    <property type="term" value="C:extracellular region"/>
    <property type="evidence" value="ECO:0007669"/>
    <property type="project" value="UniProtKB-SubCell"/>
</dbReference>
<evidence type="ECO:0000256" key="4">
    <source>
        <dbReference type="ARBA" id="ARBA00022525"/>
    </source>
</evidence>
<feature type="domain" description="Fervidolysin-like N-terminal prodomain" evidence="14">
    <location>
        <begin position="62"/>
        <end position="128"/>
    </location>
</feature>
<comment type="similarity">
    <text evidence="3 10 11">Belongs to the peptidase S8 family.</text>
</comment>
<dbReference type="AlphaFoldDB" id="A0A8J3AQM7"/>
<keyword evidence="8 10" id="KW-0720">Serine protease</keyword>
<evidence type="ECO:0000313" key="15">
    <source>
        <dbReference type="EMBL" id="GGI14891.1"/>
    </source>
</evidence>
<dbReference type="InterPro" id="IPR050131">
    <property type="entry name" value="Peptidase_S8_subtilisin-like"/>
</dbReference>
<evidence type="ECO:0000256" key="12">
    <source>
        <dbReference type="SAM" id="SignalP"/>
    </source>
</evidence>
<dbReference type="GO" id="GO:0046872">
    <property type="term" value="F:metal ion binding"/>
    <property type="evidence" value="ECO:0007669"/>
    <property type="project" value="UniProtKB-KW"/>
</dbReference>
<dbReference type="Proteomes" id="UP000626244">
    <property type="component" value="Unassembled WGS sequence"/>
</dbReference>
<evidence type="ECO:0000256" key="5">
    <source>
        <dbReference type="ARBA" id="ARBA00022670"/>
    </source>
</evidence>
<keyword evidence="5 10" id="KW-0645">Protease</keyword>
<dbReference type="EMBL" id="BMHB01000001">
    <property type="protein sequence ID" value="GGI14891.1"/>
    <property type="molecule type" value="Genomic_DNA"/>
</dbReference>
<feature type="active site" description="Charge relay system" evidence="10">
    <location>
        <position position="175"/>
    </location>
</feature>
<proteinExistence type="inferred from homology"/>
<gene>
    <name evidence="15" type="ORF">GCM10007380_25220</name>
</gene>
<dbReference type="PRINTS" id="PR00723">
    <property type="entry name" value="SUBTILISIN"/>
</dbReference>
<comment type="cofactor">
    <cofactor evidence="1">
        <name>Ca(2+)</name>
        <dbReference type="ChEBI" id="CHEBI:29108"/>
    </cofactor>
</comment>
<keyword evidence="9" id="KW-0106">Calcium</keyword>
<keyword evidence="7 10" id="KW-0378">Hydrolase</keyword>
<protein>
    <recommendedName>
        <fullName evidence="17">Peptidase S8/S53 domain-containing protein</fullName>
    </recommendedName>
</protein>
<dbReference type="CDD" id="cd07477">
    <property type="entry name" value="Peptidases_S8_Subtilisin_subset"/>
    <property type="match status" value="1"/>
</dbReference>
<evidence type="ECO:0000313" key="16">
    <source>
        <dbReference type="Proteomes" id="UP000626244"/>
    </source>
</evidence>
<evidence type="ECO:0000256" key="8">
    <source>
        <dbReference type="ARBA" id="ARBA00022825"/>
    </source>
</evidence>
<comment type="subcellular location">
    <subcellularLocation>
        <location evidence="2">Secreted</location>
    </subcellularLocation>
</comment>
<feature type="chain" id="PRO_5035298543" description="Peptidase S8/S53 domain-containing protein" evidence="12">
    <location>
        <begin position="31"/>
        <end position="1165"/>
    </location>
</feature>
<keyword evidence="6" id="KW-0479">Metal-binding</keyword>
<evidence type="ECO:0000256" key="7">
    <source>
        <dbReference type="ARBA" id="ARBA00022801"/>
    </source>
</evidence>
<dbReference type="InterPro" id="IPR036852">
    <property type="entry name" value="Peptidase_S8/S53_dom_sf"/>
</dbReference>
<evidence type="ECO:0000256" key="11">
    <source>
        <dbReference type="RuleBase" id="RU003355"/>
    </source>
</evidence>
<dbReference type="PROSITE" id="PS00138">
    <property type="entry name" value="SUBTILASE_SER"/>
    <property type="match status" value="1"/>
</dbReference>
<dbReference type="GO" id="GO:0004252">
    <property type="term" value="F:serine-type endopeptidase activity"/>
    <property type="evidence" value="ECO:0007669"/>
    <property type="project" value="UniProtKB-UniRule"/>
</dbReference>
<evidence type="ECO:0008006" key="17">
    <source>
        <dbReference type="Google" id="ProtNLM"/>
    </source>
</evidence>
<dbReference type="PROSITE" id="PS51892">
    <property type="entry name" value="SUBTILASE"/>
    <property type="match status" value="1"/>
</dbReference>
<evidence type="ECO:0000256" key="6">
    <source>
        <dbReference type="ARBA" id="ARBA00022723"/>
    </source>
</evidence>
<name>A0A8J3AQM7_9BACI</name>
<dbReference type="InterPro" id="IPR015500">
    <property type="entry name" value="Peptidase_S8_subtilisin-rel"/>
</dbReference>
<evidence type="ECO:0000256" key="1">
    <source>
        <dbReference type="ARBA" id="ARBA00001913"/>
    </source>
</evidence>
<evidence type="ECO:0000259" key="14">
    <source>
        <dbReference type="Pfam" id="PF22148"/>
    </source>
</evidence>
<evidence type="ECO:0000259" key="13">
    <source>
        <dbReference type="Pfam" id="PF00082"/>
    </source>
</evidence>
<evidence type="ECO:0000256" key="3">
    <source>
        <dbReference type="ARBA" id="ARBA00011073"/>
    </source>
</evidence>
<feature type="signal peptide" evidence="12">
    <location>
        <begin position="1"/>
        <end position="30"/>
    </location>
</feature>
<organism evidence="15 16">
    <name type="scientific">Gottfriedia solisilvae</name>
    <dbReference type="NCBI Taxonomy" id="1516104"/>
    <lineage>
        <taxon>Bacteria</taxon>
        <taxon>Bacillati</taxon>
        <taxon>Bacillota</taxon>
        <taxon>Bacilli</taxon>
        <taxon>Bacillales</taxon>
        <taxon>Bacillaceae</taxon>
        <taxon>Gottfriedia</taxon>
    </lineage>
</organism>
<dbReference type="GO" id="GO:0006508">
    <property type="term" value="P:proteolysis"/>
    <property type="evidence" value="ECO:0007669"/>
    <property type="project" value="UniProtKB-KW"/>
</dbReference>
<dbReference type="Gene3D" id="3.40.50.200">
    <property type="entry name" value="Peptidase S8/S53 domain"/>
    <property type="match status" value="1"/>
</dbReference>
<comment type="caution">
    <text evidence="15">The sequence shown here is derived from an EMBL/GenBank/DDBJ whole genome shotgun (WGS) entry which is preliminary data.</text>
</comment>
<feature type="active site" description="Charge relay system" evidence="10">
    <location>
        <position position="365"/>
    </location>
</feature>
<keyword evidence="12" id="KW-0732">Signal</keyword>
<dbReference type="InterPro" id="IPR000209">
    <property type="entry name" value="Peptidase_S8/S53_dom"/>
</dbReference>
<dbReference type="RefSeq" id="WP_088000015.1">
    <property type="nucleotide sequence ID" value="NZ_BMHB01000001.1"/>
</dbReference>
<reference evidence="16" key="1">
    <citation type="journal article" date="2019" name="Int. J. Syst. Evol. Microbiol.">
        <title>The Global Catalogue of Microorganisms (GCM) 10K type strain sequencing project: providing services to taxonomists for standard genome sequencing and annotation.</title>
        <authorList>
            <consortium name="The Broad Institute Genomics Platform"/>
            <consortium name="The Broad Institute Genome Sequencing Center for Infectious Disease"/>
            <person name="Wu L."/>
            <person name="Ma J."/>
        </authorList>
    </citation>
    <scope>NUCLEOTIDE SEQUENCE [LARGE SCALE GENOMIC DNA]</scope>
    <source>
        <strain evidence="16">CGMCC 1.14993</strain>
    </source>
</reference>
<evidence type="ECO:0000256" key="2">
    <source>
        <dbReference type="ARBA" id="ARBA00004613"/>
    </source>
</evidence>
<dbReference type="Pfam" id="PF22148">
    <property type="entry name" value="Fervidolysin_NPro-like"/>
    <property type="match status" value="1"/>
</dbReference>
<evidence type="ECO:0000256" key="10">
    <source>
        <dbReference type="PROSITE-ProRule" id="PRU01240"/>
    </source>
</evidence>
<dbReference type="InterPro" id="IPR022398">
    <property type="entry name" value="Peptidase_S8_His-AS"/>
</dbReference>
<dbReference type="InterPro" id="IPR023827">
    <property type="entry name" value="Peptidase_S8_Asp-AS"/>
</dbReference>
<dbReference type="PANTHER" id="PTHR43806:SF11">
    <property type="entry name" value="CEREVISIN-RELATED"/>
    <property type="match status" value="1"/>
</dbReference>
<dbReference type="Pfam" id="PF00082">
    <property type="entry name" value="Peptidase_S8"/>
    <property type="match status" value="1"/>
</dbReference>
<dbReference type="InterPro" id="IPR054399">
    <property type="entry name" value="Fervidolysin-like_N_prodom"/>
</dbReference>
<dbReference type="InterPro" id="IPR034202">
    <property type="entry name" value="Subtilisin_Carlsberg-like"/>
</dbReference>
<dbReference type="SUPFAM" id="SSF89260">
    <property type="entry name" value="Collagen-binding domain"/>
    <property type="match status" value="2"/>
</dbReference>
<dbReference type="InterPro" id="IPR023828">
    <property type="entry name" value="Peptidase_S8_Ser-AS"/>
</dbReference>
<dbReference type="PROSITE" id="PS00136">
    <property type="entry name" value="SUBTILASE_ASP"/>
    <property type="match status" value="1"/>
</dbReference>
<dbReference type="Gene3D" id="2.60.120.380">
    <property type="match status" value="4"/>
</dbReference>
<dbReference type="SUPFAM" id="SSF52743">
    <property type="entry name" value="Subtilisin-like"/>
    <property type="match status" value="1"/>
</dbReference>
<accession>A0A8J3AQM7</accession>
<evidence type="ECO:0000256" key="9">
    <source>
        <dbReference type="ARBA" id="ARBA00022837"/>
    </source>
</evidence>
<keyword evidence="4" id="KW-0964">Secreted</keyword>
<dbReference type="OrthoDB" id="9798386at2"/>
<keyword evidence="16" id="KW-1185">Reference proteome</keyword>
<dbReference type="PROSITE" id="PS00137">
    <property type="entry name" value="SUBTILASE_HIS"/>
    <property type="match status" value="1"/>
</dbReference>
<feature type="domain" description="Peptidase S8/S53" evidence="13">
    <location>
        <begin position="167"/>
        <end position="413"/>
    </location>
</feature>